<accession>A0A0H2SKU0</accession>
<proteinExistence type="predicted"/>
<dbReference type="AlphaFoldDB" id="A0A0H2SKU0"/>
<keyword evidence="2" id="KW-1185">Reference proteome</keyword>
<name>A0A0H2SKU0_9AGAM</name>
<protein>
    <submittedName>
        <fullName evidence="1">Uncharacterized protein</fullName>
    </submittedName>
</protein>
<gene>
    <name evidence="1" type="ORF">SCHPADRAFT_913522</name>
</gene>
<dbReference type="Proteomes" id="UP000053477">
    <property type="component" value="Unassembled WGS sequence"/>
</dbReference>
<evidence type="ECO:0000313" key="1">
    <source>
        <dbReference type="EMBL" id="KLO17711.1"/>
    </source>
</evidence>
<reference evidence="1 2" key="1">
    <citation type="submission" date="2015-04" db="EMBL/GenBank/DDBJ databases">
        <title>Complete genome sequence of Schizopora paradoxa KUC8140, a cosmopolitan wood degrader in East Asia.</title>
        <authorList>
            <consortium name="DOE Joint Genome Institute"/>
            <person name="Min B."/>
            <person name="Park H."/>
            <person name="Jang Y."/>
            <person name="Kim J.-J."/>
            <person name="Kim K.H."/>
            <person name="Pangilinan J."/>
            <person name="Lipzen A."/>
            <person name="Riley R."/>
            <person name="Grigoriev I.V."/>
            <person name="Spatafora J.W."/>
            <person name="Choi I.-G."/>
        </authorList>
    </citation>
    <scope>NUCLEOTIDE SEQUENCE [LARGE SCALE GENOMIC DNA]</scope>
    <source>
        <strain evidence="1 2">KUC8140</strain>
    </source>
</reference>
<dbReference type="EMBL" id="KQ085902">
    <property type="protein sequence ID" value="KLO17711.1"/>
    <property type="molecule type" value="Genomic_DNA"/>
</dbReference>
<organism evidence="1 2">
    <name type="scientific">Schizopora paradoxa</name>
    <dbReference type="NCBI Taxonomy" id="27342"/>
    <lineage>
        <taxon>Eukaryota</taxon>
        <taxon>Fungi</taxon>
        <taxon>Dikarya</taxon>
        <taxon>Basidiomycota</taxon>
        <taxon>Agaricomycotina</taxon>
        <taxon>Agaricomycetes</taxon>
        <taxon>Hymenochaetales</taxon>
        <taxon>Schizoporaceae</taxon>
        <taxon>Schizopora</taxon>
    </lineage>
</organism>
<evidence type="ECO:0000313" key="2">
    <source>
        <dbReference type="Proteomes" id="UP000053477"/>
    </source>
</evidence>
<dbReference type="InParanoid" id="A0A0H2SKU0"/>
<sequence>MFVIETSLPFVARVALASTALLTSGVSTGLVGWCGAPYVATMRTVGSGSGAAVQGIEMKTFSLALRPRYTTVYDTAFLTETKRPFAKWELAESVTLPEASQGAGEETVAETADAKGNVVGRWIVSWNSDGLSGRCRAEGQIQRYYNVHEELLPSSLR</sequence>
<dbReference type="OrthoDB" id="5386199at2759"/>